<reference evidence="2 3" key="1">
    <citation type="submission" date="2020-11" db="EMBL/GenBank/DDBJ databases">
        <title>Arthrobacter antarcticus sp. nov., isolated from Antarctic Soil.</title>
        <authorList>
            <person name="Li J."/>
        </authorList>
    </citation>
    <scope>NUCLEOTIDE SEQUENCE [LARGE SCALE GENOMIC DNA]</scope>
    <source>
        <strain evidence="2 3">Z1-20</strain>
    </source>
</reference>
<dbReference type="Proteomes" id="UP000655366">
    <property type="component" value="Unassembled WGS sequence"/>
</dbReference>
<protein>
    <submittedName>
        <fullName evidence="2">Uncharacterized protein</fullName>
    </submittedName>
</protein>
<name>A0A931G648_9MICC</name>
<evidence type="ECO:0000313" key="3">
    <source>
        <dbReference type="Proteomes" id="UP000655366"/>
    </source>
</evidence>
<keyword evidence="3" id="KW-1185">Reference proteome</keyword>
<gene>
    <name evidence="2" type="ORF">IV500_14835</name>
</gene>
<keyword evidence="1" id="KW-0472">Membrane</keyword>
<keyword evidence="1" id="KW-1133">Transmembrane helix</keyword>
<organism evidence="2 3">
    <name type="scientific">Arthrobacter terrae</name>
    <dbReference type="NCBI Taxonomy" id="2935737"/>
    <lineage>
        <taxon>Bacteria</taxon>
        <taxon>Bacillati</taxon>
        <taxon>Actinomycetota</taxon>
        <taxon>Actinomycetes</taxon>
        <taxon>Micrococcales</taxon>
        <taxon>Micrococcaceae</taxon>
        <taxon>Arthrobacter</taxon>
    </lineage>
</organism>
<dbReference type="RefSeq" id="WP_196397585.1">
    <property type="nucleotide sequence ID" value="NZ_JADNYM010000019.1"/>
</dbReference>
<dbReference type="EMBL" id="JADNYM010000019">
    <property type="protein sequence ID" value="MBG0740653.1"/>
    <property type="molecule type" value="Genomic_DNA"/>
</dbReference>
<proteinExistence type="predicted"/>
<sequence>MSVLPEEEMDVMEHQTGKEPGRWKLKWTAGIAVAVLLFAGGAAAGYTMPDPKTSEAYLSLDKEKSAAEQDRDSARVDYGRVNALYSALLKGVPDREVKVTARETVVGAGEAALKDAQAAVQKREDAVAGAEKQKAANTIRDGTWVVGTDIEPGTYRAAAAVQSGCYWGIYQSGSNGSKIIENDIPGGGRPSVLLAAGQDFKSSRCGSWEKQ</sequence>
<accession>A0A931G648</accession>
<evidence type="ECO:0000256" key="1">
    <source>
        <dbReference type="SAM" id="Phobius"/>
    </source>
</evidence>
<dbReference type="AlphaFoldDB" id="A0A931G648"/>
<keyword evidence="1" id="KW-0812">Transmembrane</keyword>
<evidence type="ECO:0000313" key="2">
    <source>
        <dbReference type="EMBL" id="MBG0740653.1"/>
    </source>
</evidence>
<feature type="transmembrane region" description="Helical" evidence="1">
    <location>
        <begin position="27"/>
        <end position="48"/>
    </location>
</feature>
<comment type="caution">
    <text evidence="2">The sequence shown here is derived from an EMBL/GenBank/DDBJ whole genome shotgun (WGS) entry which is preliminary data.</text>
</comment>